<sequence length="127" mass="14776">MNRTCGLPLTLYNKVKQYDRGPNNGAIDDNQDGKVDQYEAFGYWDFEQLIRVFRSGDPYQEYKWTNIETCYVFNVKALDYLEDLSQAVLYQTCREFTFQVISPSGQNMGVGAGKACRNFSTHRWEIL</sequence>
<evidence type="ECO:0000313" key="1">
    <source>
        <dbReference type="EMBL" id="MDU0113385.1"/>
    </source>
</evidence>
<reference evidence="1 2" key="1">
    <citation type="submission" date="2023-10" db="EMBL/GenBank/DDBJ databases">
        <title>Psychrosphaera aquimaarina strain SW33 isolated from seawater.</title>
        <authorList>
            <person name="Bayburt H."/>
            <person name="Kim J.M."/>
            <person name="Choi B.J."/>
            <person name="Jeon C.O."/>
        </authorList>
    </citation>
    <scope>NUCLEOTIDE SEQUENCE [LARGE SCALE GENOMIC DNA]</scope>
    <source>
        <strain evidence="1 2">KCTC 52743</strain>
    </source>
</reference>
<proteinExistence type="predicted"/>
<organism evidence="1 2">
    <name type="scientific">Psychrosphaera aquimarina</name>
    <dbReference type="NCBI Taxonomy" id="2044854"/>
    <lineage>
        <taxon>Bacteria</taxon>
        <taxon>Pseudomonadati</taxon>
        <taxon>Pseudomonadota</taxon>
        <taxon>Gammaproteobacteria</taxon>
        <taxon>Alteromonadales</taxon>
        <taxon>Pseudoalteromonadaceae</taxon>
        <taxon>Psychrosphaera</taxon>
    </lineage>
</organism>
<dbReference type="RefSeq" id="WP_315946990.1">
    <property type="nucleotide sequence ID" value="NZ_JAWCUA010000007.1"/>
</dbReference>
<accession>A0ABU3R120</accession>
<name>A0ABU3R120_9GAMM</name>
<evidence type="ECO:0000313" key="2">
    <source>
        <dbReference type="Proteomes" id="UP001257914"/>
    </source>
</evidence>
<protein>
    <submittedName>
        <fullName evidence="1">Uncharacterized protein</fullName>
    </submittedName>
</protein>
<gene>
    <name evidence="1" type="ORF">RT723_10335</name>
</gene>
<dbReference type="Proteomes" id="UP001257914">
    <property type="component" value="Unassembled WGS sequence"/>
</dbReference>
<keyword evidence="2" id="KW-1185">Reference proteome</keyword>
<dbReference type="EMBL" id="JAWCUA010000007">
    <property type="protein sequence ID" value="MDU0113385.1"/>
    <property type="molecule type" value="Genomic_DNA"/>
</dbReference>
<comment type="caution">
    <text evidence="1">The sequence shown here is derived from an EMBL/GenBank/DDBJ whole genome shotgun (WGS) entry which is preliminary data.</text>
</comment>